<keyword evidence="3" id="KW-1185">Reference proteome</keyword>
<dbReference type="EMBL" id="BQNB010016151">
    <property type="protein sequence ID" value="GJT48405.1"/>
    <property type="molecule type" value="Genomic_DNA"/>
</dbReference>
<comment type="caution">
    <text evidence="2">The sequence shown here is derived from an EMBL/GenBank/DDBJ whole genome shotgun (WGS) entry which is preliminary data.</text>
</comment>
<dbReference type="Proteomes" id="UP001151760">
    <property type="component" value="Unassembled WGS sequence"/>
</dbReference>
<evidence type="ECO:0000313" key="2">
    <source>
        <dbReference type="EMBL" id="GJT48405.1"/>
    </source>
</evidence>
<feature type="compositionally biased region" description="Acidic residues" evidence="1">
    <location>
        <begin position="198"/>
        <end position="247"/>
    </location>
</feature>
<name>A0ABQ5EBZ7_9ASTR</name>
<feature type="region of interest" description="Disordered" evidence="1">
    <location>
        <begin position="180"/>
        <end position="256"/>
    </location>
</feature>
<evidence type="ECO:0000313" key="3">
    <source>
        <dbReference type="Proteomes" id="UP001151760"/>
    </source>
</evidence>
<gene>
    <name evidence="2" type="ORF">Tco_0974562</name>
</gene>
<evidence type="ECO:0008006" key="4">
    <source>
        <dbReference type="Google" id="ProtNLM"/>
    </source>
</evidence>
<dbReference type="PANTHER" id="PTHR11439">
    <property type="entry name" value="GAG-POL-RELATED RETROTRANSPOSON"/>
    <property type="match status" value="1"/>
</dbReference>
<protein>
    <recommendedName>
        <fullName evidence="4">Reverse transcriptase Ty1/copia-type domain-containing protein</fullName>
    </recommendedName>
</protein>
<evidence type="ECO:0000256" key="1">
    <source>
        <dbReference type="SAM" id="MobiDB-lite"/>
    </source>
</evidence>
<dbReference type="PANTHER" id="PTHR11439:SF495">
    <property type="entry name" value="REVERSE TRANSCRIPTASE, RNA-DEPENDENT DNA POLYMERASE-RELATED"/>
    <property type="match status" value="1"/>
</dbReference>
<proteinExistence type="predicted"/>
<accession>A0ABQ5EBZ7</accession>
<reference evidence="2" key="1">
    <citation type="journal article" date="2022" name="Int. J. Mol. Sci.">
        <title>Draft Genome of Tanacetum Coccineum: Genomic Comparison of Closely Related Tanacetum-Family Plants.</title>
        <authorList>
            <person name="Yamashiro T."/>
            <person name="Shiraishi A."/>
            <person name="Nakayama K."/>
            <person name="Satake H."/>
        </authorList>
    </citation>
    <scope>NUCLEOTIDE SEQUENCE</scope>
</reference>
<organism evidence="2 3">
    <name type="scientific">Tanacetum coccineum</name>
    <dbReference type="NCBI Taxonomy" id="301880"/>
    <lineage>
        <taxon>Eukaryota</taxon>
        <taxon>Viridiplantae</taxon>
        <taxon>Streptophyta</taxon>
        <taxon>Embryophyta</taxon>
        <taxon>Tracheophyta</taxon>
        <taxon>Spermatophyta</taxon>
        <taxon>Magnoliopsida</taxon>
        <taxon>eudicotyledons</taxon>
        <taxon>Gunneridae</taxon>
        <taxon>Pentapetalae</taxon>
        <taxon>asterids</taxon>
        <taxon>campanulids</taxon>
        <taxon>Asterales</taxon>
        <taxon>Asteraceae</taxon>
        <taxon>Asteroideae</taxon>
        <taxon>Anthemideae</taxon>
        <taxon>Anthemidinae</taxon>
        <taxon>Tanacetum</taxon>
    </lineage>
</organism>
<sequence length="512" mass="57511">MIGSLMYLTTSRSDIVFATFFCARYEARPIAKQLKEVKRIFRYLKKTIHMGLYYPKDSGFELTTYSDADHAGCLDTCKSTSGERNCHLMQLSSTLTHQAYQHPLSFIKEHVEKGTVELYFVKIDYQLADNFTKSLAKEIFEFLDYRLGARAGHHLHQILVLSRFTWSLCHRGGCASRRSSHTAVYNPLPDSSGYITESDPEEDPKEDDEDPEEDPADYPTDRDDDDDEDEEESSGDDADNEEQDEDEDKRRRRAAVPSTYILAPRLETPPSGTPPLLLILLPTTSPPLLLPSTNYRADVPEVTLPPRNRLCIAPGPRYEVGESSFAPTARPTGGFRADYGFVGTLDAEIRRDPDREIGYGLLIFGRIQMRLQRRYQRLMWQSWASSARMTRLMEAEARASREAWVQFMDASDTTPSEMAANTESAATARIHHIPVCAEGGPVVVIRSGYVVAIKMAPKRTTRSSPTTTTTTTTTVTDAQVKALIDQGIADALAARDADRSRNGEITMILEWV</sequence>
<reference evidence="2" key="2">
    <citation type="submission" date="2022-01" db="EMBL/GenBank/DDBJ databases">
        <authorList>
            <person name="Yamashiro T."/>
            <person name="Shiraishi A."/>
            <person name="Satake H."/>
            <person name="Nakayama K."/>
        </authorList>
    </citation>
    <scope>NUCLEOTIDE SEQUENCE</scope>
</reference>